<sequence length="162" mass="17399">MTTVTWSHEIESSADPAPLFKASMLDWHNLAPKIWPDIVVSSTAVSGGGNHSIGSVRQLNFAPGVRPFAFVKERLDFIDMEKLECKSSLVEGGLIGVKLESISFHYKFEAASNGGCIVKLTVTLKTLAGAVAEGETESTKEGVTKRIKAVEAYLLANPTAYA</sequence>
<evidence type="ECO:0000256" key="1">
    <source>
        <dbReference type="ARBA" id="ARBA00009744"/>
    </source>
</evidence>
<dbReference type="InterPro" id="IPR024949">
    <property type="entry name" value="Bet_v_I_allergen"/>
</dbReference>
<gene>
    <name evidence="3" type="primary">PR10</name>
</gene>
<dbReference type="Gene3D" id="3.30.530.20">
    <property type="match status" value="1"/>
</dbReference>
<dbReference type="GO" id="GO:0006952">
    <property type="term" value="P:defense response"/>
    <property type="evidence" value="ECO:0007669"/>
    <property type="project" value="InterPro"/>
</dbReference>
<accession>E5D8G2</accession>
<dbReference type="GO" id="GO:0004864">
    <property type="term" value="F:protein phosphatase inhibitor activity"/>
    <property type="evidence" value="ECO:0007669"/>
    <property type="project" value="InterPro"/>
</dbReference>
<dbReference type="AlphaFoldDB" id="E5D8G2"/>
<dbReference type="PANTHER" id="PTHR31213:SF201">
    <property type="entry name" value="OS03G0300400 PROTEIN"/>
    <property type="match status" value="1"/>
</dbReference>
<reference evidence="3" key="1">
    <citation type="journal article" date="2011" name="Plant Biol.">
        <title>Molecular cloning and characterisation of a pathogenesis-related protein CsPR10 from Crocus sativus.</title>
        <authorList>
            <person name="Gomez-Gomez L."/>
            <person name="Rubio-Moraga A."/>
            <person name="Ahrazem O."/>
        </authorList>
    </citation>
    <scope>NUCLEOTIDE SEQUENCE</scope>
</reference>
<name>E5D8G2_CROSA</name>
<comment type="similarity">
    <text evidence="1">Belongs to the BetVI family.</text>
</comment>
<protein>
    <submittedName>
        <fullName evidence="3">Pathogenesis-related protein 10</fullName>
    </submittedName>
</protein>
<organism evidence="3">
    <name type="scientific">Crocus sativus</name>
    <name type="common">Saffron</name>
    <dbReference type="NCBI Taxonomy" id="82528"/>
    <lineage>
        <taxon>Eukaryota</taxon>
        <taxon>Viridiplantae</taxon>
        <taxon>Streptophyta</taxon>
        <taxon>Embryophyta</taxon>
        <taxon>Tracheophyta</taxon>
        <taxon>Spermatophyta</taxon>
        <taxon>Magnoliopsida</taxon>
        <taxon>Liliopsida</taxon>
        <taxon>Asparagales</taxon>
        <taxon>Iridaceae</taxon>
        <taxon>Crocoideae</taxon>
        <taxon>Croceae</taxon>
        <taxon>Crocus</taxon>
    </lineage>
</organism>
<dbReference type="InterPro" id="IPR050279">
    <property type="entry name" value="Plant_def-hormone_signal"/>
</dbReference>
<dbReference type="PANTHER" id="PTHR31213">
    <property type="entry name" value="OS08G0374000 PROTEIN-RELATED"/>
    <property type="match status" value="1"/>
</dbReference>
<evidence type="ECO:0000313" key="3">
    <source>
        <dbReference type="EMBL" id="ADL09408.1"/>
    </source>
</evidence>
<dbReference type="EMBL" id="GU220360">
    <property type="protein sequence ID" value="ADL09408.1"/>
    <property type="molecule type" value="mRNA"/>
</dbReference>
<dbReference type="InterPro" id="IPR023393">
    <property type="entry name" value="START-like_dom_sf"/>
</dbReference>
<dbReference type="GO" id="GO:0005737">
    <property type="term" value="C:cytoplasm"/>
    <property type="evidence" value="ECO:0007669"/>
    <property type="project" value="TreeGrafter"/>
</dbReference>
<dbReference type="GO" id="GO:0038023">
    <property type="term" value="F:signaling receptor activity"/>
    <property type="evidence" value="ECO:0007669"/>
    <property type="project" value="InterPro"/>
</dbReference>
<dbReference type="CDD" id="cd07816">
    <property type="entry name" value="Bet_v1-like"/>
    <property type="match status" value="1"/>
</dbReference>
<dbReference type="PRINTS" id="PR00634">
    <property type="entry name" value="BETALLERGEN"/>
</dbReference>
<dbReference type="GO" id="GO:0010427">
    <property type="term" value="F:abscisic acid binding"/>
    <property type="evidence" value="ECO:0007669"/>
    <property type="project" value="InterPro"/>
</dbReference>
<feature type="domain" description="Bet v I/Major latex protein" evidence="2">
    <location>
        <begin position="1"/>
        <end position="157"/>
    </location>
</feature>
<dbReference type="SUPFAM" id="SSF55961">
    <property type="entry name" value="Bet v1-like"/>
    <property type="match status" value="1"/>
</dbReference>
<dbReference type="FunFam" id="3.30.530.20:FF:000007">
    <property type="entry name" value="Major pollen allergen Bet v 1-A"/>
    <property type="match status" value="1"/>
</dbReference>
<dbReference type="GO" id="GO:0009738">
    <property type="term" value="P:abscisic acid-activated signaling pathway"/>
    <property type="evidence" value="ECO:0007669"/>
    <property type="project" value="InterPro"/>
</dbReference>
<dbReference type="Pfam" id="PF00407">
    <property type="entry name" value="Bet_v_1"/>
    <property type="match status" value="1"/>
</dbReference>
<dbReference type="GO" id="GO:0005634">
    <property type="term" value="C:nucleus"/>
    <property type="evidence" value="ECO:0007669"/>
    <property type="project" value="TreeGrafter"/>
</dbReference>
<proteinExistence type="evidence at transcript level"/>
<dbReference type="InterPro" id="IPR000916">
    <property type="entry name" value="Bet_v_I/MLP"/>
</dbReference>
<evidence type="ECO:0000259" key="2">
    <source>
        <dbReference type="Pfam" id="PF00407"/>
    </source>
</evidence>